<evidence type="ECO:0000256" key="1">
    <source>
        <dbReference type="ARBA" id="ARBA00004123"/>
    </source>
</evidence>
<dbReference type="GO" id="GO:0042274">
    <property type="term" value="P:ribosomal small subunit biogenesis"/>
    <property type="evidence" value="ECO:0007669"/>
    <property type="project" value="TreeGrafter"/>
</dbReference>
<comment type="caution">
    <text evidence="6">The sequence shown here is derived from an EMBL/GenBank/DDBJ whole genome shotgun (WGS) entry which is preliminary data.</text>
</comment>
<dbReference type="GO" id="GO:0003723">
    <property type="term" value="F:RNA binding"/>
    <property type="evidence" value="ECO:0007669"/>
    <property type="project" value="TreeGrafter"/>
</dbReference>
<keyword evidence="7" id="KW-1185">Reference proteome</keyword>
<comment type="similarity">
    <text evidence="2">Belongs to the SURF6 family.</text>
</comment>
<dbReference type="Pfam" id="PF04935">
    <property type="entry name" value="SURF6"/>
    <property type="match status" value="1"/>
</dbReference>
<dbReference type="PANTHER" id="PTHR14369:SF0">
    <property type="entry name" value="SURFEIT LOCUS PROTEIN 6"/>
    <property type="match status" value="1"/>
</dbReference>
<dbReference type="InterPro" id="IPR029190">
    <property type="entry name" value="Rrp14/SURF6_C"/>
</dbReference>
<dbReference type="GO" id="GO:0005730">
    <property type="term" value="C:nucleolus"/>
    <property type="evidence" value="ECO:0007669"/>
    <property type="project" value="TreeGrafter"/>
</dbReference>
<gene>
    <name evidence="6" type="primary">Surf6</name>
    <name evidence="6" type="ORF">EVAR_40293_1</name>
</gene>
<sequence length="286" mass="33566">MLANRKTSFKKLKEELSREYLYLKSIFTMVPIPLQMKGQNVEELVDVRKVQNINNVQITNRARSIGELEEKLEKIKSEKKFSLKKKYMKKSLLSKLSKKSKKLERTSKDSKQRRDIESSFNHKVNKCEKVNTSASKPVFNNDGKLVFSKFDFTGFGENNDKSKKLEKDPKKALINLQKQEQKVQQLQDAGEIEKVSELKNKIAWKNVLKKAEGDKVKDDAILLKKTVKKMEQKKKHSTKQWDSRLKNVQQKMEERQKKRQENIAKKKKEKKTKKMKNAAKRGRIII</sequence>
<feature type="region of interest" description="Disordered" evidence="4">
    <location>
        <begin position="98"/>
        <end position="118"/>
    </location>
</feature>
<feature type="compositionally biased region" description="Basic residues" evidence="4">
    <location>
        <begin position="265"/>
        <end position="286"/>
    </location>
</feature>
<reference evidence="6 7" key="1">
    <citation type="journal article" date="2019" name="Commun. Biol.">
        <title>The bagworm genome reveals a unique fibroin gene that provides high tensile strength.</title>
        <authorList>
            <person name="Kono N."/>
            <person name="Nakamura H."/>
            <person name="Ohtoshi R."/>
            <person name="Tomita M."/>
            <person name="Numata K."/>
            <person name="Arakawa K."/>
        </authorList>
    </citation>
    <scope>NUCLEOTIDE SEQUENCE [LARGE SCALE GENOMIC DNA]</scope>
</reference>
<feature type="region of interest" description="Disordered" evidence="4">
    <location>
        <begin position="230"/>
        <end position="286"/>
    </location>
</feature>
<evidence type="ECO:0000313" key="6">
    <source>
        <dbReference type="EMBL" id="GBP55500.1"/>
    </source>
</evidence>
<organism evidence="6 7">
    <name type="scientific">Eumeta variegata</name>
    <name type="common">Bagworm moth</name>
    <name type="synonym">Eumeta japonica</name>
    <dbReference type="NCBI Taxonomy" id="151549"/>
    <lineage>
        <taxon>Eukaryota</taxon>
        <taxon>Metazoa</taxon>
        <taxon>Ecdysozoa</taxon>
        <taxon>Arthropoda</taxon>
        <taxon>Hexapoda</taxon>
        <taxon>Insecta</taxon>
        <taxon>Pterygota</taxon>
        <taxon>Neoptera</taxon>
        <taxon>Endopterygota</taxon>
        <taxon>Lepidoptera</taxon>
        <taxon>Glossata</taxon>
        <taxon>Ditrysia</taxon>
        <taxon>Tineoidea</taxon>
        <taxon>Psychidae</taxon>
        <taxon>Oiketicinae</taxon>
        <taxon>Eumeta</taxon>
    </lineage>
</organism>
<dbReference type="AlphaFoldDB" id="A0A4C1WXA1"/>
<evidence type="ECO:0000256" key="4">
    <source>
        <dbReference type="SAM" id="MobiDB-lite"/>
    </source>
</evidence>
<evidence type="ECO:0000313" key="7">
    <source>
        <dbReference type="Proteomes" id="UP000299102"/>
    </source>
</evidence>
<dbReference type="PANTHER" id="PTHR14369">
    <property type="entry name" value="SURFEIT LOCUS PROTEIN 6"/>
    <property type="match status" value="1"/>
</dbReference>
<name>A0A4C1WXA1_EUMVA</name>
<keyword evidence="3" id="KW-0539">Nucleus</keyword>
<comment type="subcellular location">
    <subcellularLocation>
        <location evidence="1">Nucleus</location>
    </subcellularLocation>
</comment>
<feature type="compositionally biased region" description="Basic and acidic residues" evidence="4">
    <location>
        <begin position="239"/>
        <end position="264"/>
    </location>
</feature>
<dbReference type="InterPro" id="IPR007019">
    <property type="entry name" value="SURF6"/>
</dbReference>
<feature type="compositionally biased region" description="Basic and acidic residues" evidence="4">
    <location>
        <begin position="103"/>
        <end position="117"/>
    </location>
</feature>
<dbReference type="OrthoDB" id="444809at2759"/>
<evidence type="ECO:0000256" key="3">
    <source>
        <dbReference type="ARBA" id="ARBA00023242"/>
    </source>
</evidence>
<dbReference type="STRING" id="151549.A0A4C1WXA1"/>
<protein>
    <submittedName>
        <fullName evidence="6">Surfeit locus protein 6 homolog</fullName>
    </submittedName>
</protein>
<accession>A0A4C1WXA1</accession>
<feature type="domain" description="Ribosomal RNA-processing protein 14/surfeit locus protein 6 C-terminal" evidence="5">
    <location>
        <begin position="89"/>
        <end position="276"/>
    </location>
</feature>
<evidence type="ECO:0000256" key="2">
    <source>
        <dbReference type="ARBA" id="ARBA00005904"/>
    </source>
</evidence>
<dbReference type="Proteomes" id="UP000299102">
    <property type="component" value="Unassembled WGS sequence"/>
</dbReference>
<proteinExistence type="inferred from homology"/>
<dbReference type="EMBL" id="BGZK01000670">
    <property type="protein sequence ID" value="GBP55500.1"/>
    <property type="molecule type" value="Genomic_DNA"/>
</dbReference>
<evidence type="ECO:0000259" key="5">
    <source>
        <dbReference type="Pfam" id="PF04935"/>
    </source>
</evidence>
<dbReference type="GO" id="GO:0042273">
    <property type="term" value="P:ribosomal large subunit biogenesis"/>
    <property type="evidence" value="ECO:0007669"/>
    <property type="project" value="TreeGrafter"/>
</dbReference>
<dbReference type="GO" id="GO:0003677">
    <property type="term" value="F:DNA binding"/>
    <property type="evidence" value="ECO:0007669"/>
    <property type="project" value="TreeGrafter"/>
</dbReference>